<protein>
    <submittedName>
        <fullName evidence="2">Uncharacterized protein</fullName>
    </submittedName>
</protein>
<dbReference type="PANTHER" id="PTHR35394">
    <property type="entry name" value="DUF3176 DOMAIN-CONTAINING PROTEIN"/>
    <property type="match status" value="1"/>
</dbReference>
<evidence type="ECO:0000256" key="1">
    <source>
        <dbReference type="SAM" id="Phobius"/>
    </source>
</evidence>
<accession>A0A9P6I955</accession>
<keyword evidence="3" id="KW-1185">Reference proteome</keyword>
<reference evidence="2" key="1">
    <citation type="submission" date="2020-03" db="EMBL/GenBank/DDBJ databases">
        <authorList>
            <person name="He L."/>
        </authorList>
    </citation>
    <scope>NUCLEOTIDE SEQUENCE</scope>
    <source>
        <strain evidence="2">CkLH20</strain>
    </source>
</reference>
<feature type="transmembrane region" description="Helical" evidence="1">
    <location>
        <begin position="147"/>
        <end position="169"/>
    </location>
</feature>
<keyword evidence="1" id="KW-0812">Transmembrane</keyword>
<dbReference type="RefSeq" id="XP_038747720.1">
    <property type="nucleotide sequence ID" value="XM_038887016.1"/>
</dbReference>
<sequence length="244" mass="26970">MVPKDDTWVSWAVLKSDGTNGTVEEAPSECIRTMGMPMVEALGNLASETLAGNCTARSNYIPDKGKGGHLGSGATNEQIIVSCEDRWLLDYLYKDSLMTLESFSAAHESMATAINNRVRRDMSALDGEVSFVEGSVWATEVCVDVDWVWLVYPGVLLILTAGLLVTTYLQCCQNRGKQPIWKSSILSILFYDIRTQGKEDRTGPNGEETPLLHLAELESLADRTMAHFSTDARRPGFVVEQEER</sequence>
<keyword evidence="1" id="KW-1133">Transmembrane helix</keyword>
<evidence type="ECO:0000313" key="2">
    <source>
        <dbReference type="EMBL" id="KAF9878259.1"/>
    </source>
</evidence>
<gene>
    <name evidence="2" type="ORF">CkaCkLH20_04297</name>
</gene>
<reference evidence="2" key="2">
    <citation type="submission" date="2020-11" db="EMBL/GenBank/DDBJ databases">
        <title>Whole genome sequencing of Colletotrichum sp.</title>
        <authorList>
            <person name="Li H."/>
        </authorList>
    </citation>
    <scope>NUCLEOTIDE SEQUENCE</scope>
    <source>
        <strain evidence="2">CkLH20</strain>
    </source>
</reference>
<dbReference type="GeneID" id="62160090"/>
<dbReference type="AlphaFoldDB" id="A0A9P6I955"/>
<organism evidence="2 3">
    <name type="scientific">Colletotrichum karsti</name>
    <dbReference type="NCBI Taxonomy" id="1095194"/>
    <lineage>
        <taxon>Eukaryota</taxon>
        <taxon>Fungi</taxon>
        <taxon>Dikarya</taxon>
        <taxon>Ascomycota</taxon>
        <taxon>Pezizomycotina</taxon>
        <taxon>Sordariomycetes</taxon>
        <taxon>Hypocreomycetidae</taxon>
        <taxon>Glomerellales</taxon>
        <taxon>Glomerellaceae</taxon>
        <taxon>Colletotrichum</taxon>
        <taxon>Colletotrichum boninense species complex</taxon>
    </lineage>
</organism>
<proteinExistence type="predicted"/>
<comment type="caution">
    <text evidence="2">The sequence shown here is derived from an EMBL/GenBank/DDBJ whole genome shotgun (WGS) entry which is preliminary data.</text>
</comment>
<dbReference type="Proteomes" id="UP000781932">
    <property type="component" value="Unassembled WGS sequence"/>
</dbReference>
<evidence type="ECO:0000313" key="3">
    <source>
        <dbReference type="Proteomes" id="UP000781932"/>
    </source>
</evidence>
<dbReference type="EMBL" id="JAATWM020000011">
    <property type="protein sequence ID" value="KAF9878259.1"/>
    <property type="molecule type" value="Genomic_DNA"/>
</dbReference>
<dbReference type="PANTHER" id="PTHR35394:SF5">
    <property type="entry name" value="DUF3176 DOMAIN-CONTAINING PROTEIN"/>
    <property type="match status" value="1"/>
</dbReference>
<name>A0A9P6I955_9PEZI</name>
<keyword evidence="1" id="KW-0472">Membrane</keyword>
<dbReference type="OrthoDB" id="4813222at2759"/>